<feature type="compositionally biased region" description="Basic and acidic residues" evidence="7">
    <location>
        <begin position="26"/>
        <end position="39"/>
    </location>
</feature>
<dbReference type="AlphaFoldDB" id="A0A1L9PR05"/>
<evidence type="ECO:0008006" key="11">
    <source>
        <dbReference type="Google" id="ProtNLM"/>
    </source>
</evidence>
<dbReference type="VEuPathDB" id="FungiDB:ASPVEDRAFT_136322"/>
<keyword evidence="4 8" id="KW-1133">Transmembrane helix</keyword>
<gene>
    <name evidence="9" type="ORF">ASPVEDRAFT_136322</name>
</gene>
<keyword evidence="2" id="KW-0813">Transport</keyword>
<keyword evidence="5 8" id="KW-0472">Membrane</keyword>
<feature type="transmembrane region" description="Helical" evidence="8">
    <location>
        <begin position="137"/>
        <end position="155"/>
    </location>
</feature>
<evidence type="ECO:0000313" key="10">
    <source>
        <dbReference type="Proteomes" id="UP000184073"/>
    </source>
</evidence>
<dbReference type="PANTHER" id="PTHR43791">
    <property type="entry name" value="PERMEASE-RELATED"/>
    <property type="match status" value="1"/>
</dbReference>
<sequence>MSHPGPDSKAEQDERIEFAPAQAQPEPHEGPQPDGQKKDKALELIEDLGGSTILTPENNKRVLRRIDLRLLPILLGIYFLQQLDKSTLSYGSVFGLIEDANLVGQEYSWLGSSIYLVQLVAQPAIAYILVKIRLGKFLAVMVFFWGISLACMTPANTFGGLLACRIFLGLFESGIPPAFIAITQMWYRRREQPMRLSSWYAMNGVVNMFGSLIAFGLGHIDSKLSPYQIIFLFFGLITVAFAFAVLVFLPDSPMQSKFLNEEDKLLAIERLRMNQQGIETHEWKWAHVKEAFLDPKSFFWFALMFSISIPSGGITTFGPLIIESFGFDQLKTMLFNMPFGAIQLIATLGGAWLATRYKTKGGVIALLCLPAIAGCVMLLEIPRGESHKGPLLAGYYIISVYPGITPMIYSWAAGNTAGETKKKVINGILLVGQCAGNVVGPNLYTTEEAPGYRRGLLSNLAMFCVLVVLCALNLVYILYLNKQHEKRRVAMGKNAKIIDRSMQAVGETEVDKNDAQMVEDNAFKDLTDFENEDFVYVY</sequence>
<evidence type="ECO:0000256" key="8">
    <source>
        <dbReference type="SAM" id="Phobius"/>
    </source>
</evidence>
<evidence type="ECO:0000256" key="3">
    <source>
        <dbReference type="ARBA" id="ARBA00022692"/>
    </source>
</evidence>
<evidence type="ECO:0000256" key="6">
    <source>
        <dbReference type="ARBA" id="ARBA00037968"/>
    </source>
</evidence>
<dbReference type="Gene3D" id="1.20.1250.20">
    <property type="entry name" value="MFS general substrate transporter like domains"/>
    <property type="match status" value="2"/>
</dbReference>
<feature type="transmembrane region" description="Helical" evidence="8">
    <location>
        <begin position="298"/>
        <end position="322"/>
    </location>
</feature>
<feature type="transmembrane region" description="Helical" evidence="8">
    <location>
        <begin position="334"/>
        <end position="354"/>
    </location>
</feature>
<feature type="compositionally biased region" description="Basic and acidic residues" evidence="7">
    <location>
        <begin position="1"/>
        <end position="17"/>
    </location>
</feature>
<feature type="transmembrane region" description="Helical" evidence="8">
    <location>
        <begin position="109"/>
        <end position="130"/>
    </location>
</feature>
<dbReference type="Pfam" id="PF07690">
    <property type="entry name" value="MFS_1"/>
    <property type="match status" value="1"/>
</dbReference>
<comment type="subcellular location">
    <subcellularLocation>
        <location evidence="1">Membrane</location>
        <topology evidence="1">Multi-pass membrane protein</topology>
    </subcellularLocation>
</comment>
<keyword evidence="10" id="KW-1185">Reference proteome</keyword>
<keyword evidence="3 8" id="KW-0812">Transmembrane</keyword>
<evidence type="ECO:0000313" key="9">
    <source>
        <dbReference type="EMBL" id="OJJ03967.1"/>
    </source>
</evidence>
<reference evidence="10" key="1">
    <citation type="journal article" date="2017" name="Genome Biol.">
        <title>Comparative genomics reveals high biological diversity and specific adaptations in the industrially and medically important fungal genus Aspergillus.</title>
        <authorList>
            <person name="de Vries R.P."/>
            <person name="Riley R."/>
            <person name="Wiebenga A."/>
            <person name="Aguilar-Osorio G."/>
            <person name="Amillis S."/>
            <person name="Uchima C.A."/>
            <person name="Anderluh G."/>
            <person name="Asadollahi M."/>
            <person name="Askin M."/>
            <person name="Barry K."/>
            <person name="Battaglia E."/>
            <person name="Bayram O."/>
            <person name="Benocci T."/>
            <person name="Braus-Stromeyer S.A."/>
            <person name="Caldana C."/>
            <person name="Canovas D."/>
            <person name="Cerqueira G.C."/>
            <person name="Chen F."/>
            <person name="Chen W."/>
            <person name="Choi C."/>
            <person name="Clum A."/>
            <person name="Dos Santos R.A."/>
            <person name="Damasio A.R."/>
            <person name="Diallinas G."/>
            <person name="Emri T."/>
            <person name="Fekete E."/>
            <person name="Flipphi M."/>
            <person name="Freyberg S."/>
            <person name="Gallo A."/>
            <person name="Gournas C."/>
            <person name="Habgood R."/>
            <person name="Hainaut M."/>
            <person name="Harispe M.L."/>
            <person name="Henrissat B."/>
            <person name="Hilden K.S."/>
            <person name="Hope R."/>
            <person name="Hossain A."/>
            <person name="Karabika E."/>
            <person name="Karaffa L."/>
            <person name="Karanyi Z."/>
            <person name="Krasevec N."/>
            <person name="Kuo A."/>
            <person name="Kusch H."/>
            <person name="LaButti K."/>
            <person name="Lagendijk E.L."/>
            <person name="Lapidus A."/>
            <person name="Levasseur A."/>
            <person name="Lindquist E."/>
            <person name="Lipzen A."/>
            <person name="Logrieco A.F."/>
            <person name="MacCabe A."/>
            <person name="Maekelae M.R."/>
            <person name="Malavazi I."/>
            <person name="Melin P."/>
            <person name="Meyer V."/>
            <person name="Mielnichuk N."/>
            <person name="Miskei M."/>
            <person name="Molnar A.P."/>
            <person name="Mule G."/>
            <person name="Ngan C.Y."/>
            <person name="Orejas M."/>
            <person name="Orosz E."/>
            <person name="Ouedraogo J.P."/>
            <person name="Overkamp K.M."/>
            <person name="Park H.-S."/>
            <person name="Perrone G."/>
            <person name="Piumi F."/>
            <person name="Punt P.J."/>
            <person name="Ram A.F."/>
            <person name="Ramon A."/>
            <person name="Rauscher S."/>
            <person name="Record E."/>
            <person name="Riano-Pachon D.M."/>
            <person name="Robert V."/>
            <person name="Roehrig J."/>
            <person name="Ruller R."/>
            <person name="Salamov A."/>
            <person name="Salih N.S."/>
            <person name="Samson R.A."/>
            <person name="Sandor E."/>
            <person name="Sanguinetti M."/>
            <person name="Schuetze T."/>
            <person name="Sepcic K."/>
            <person name="Shelest E."/>
            <person name="Sherlock G."/>
            <person name="Sophianopoulou V."/>
            <person name="Squina F.M."/>
            <person name="Sun H."/>
            <person name="Susca A."/>
            <person name="Todd R.B."/>
            <person name="Tsang A."/>
            <person name="Unkles S.E."/>
            <person name="van de Wiele N."/>
            <person name="van Rossen-Uffink D."/>
            <person name="Oliveira J.V."/>
            <person name="Vesth T.C."/>
            <person name="Visser J."/>
            <person name="Yu J.-H."/>
            <person name="Zhou M."/>
            <person name="Andersen M.R."/>
            <person name="Archer D.B."/>
            <person name="Baker S.E."/>
            <person name="Benoit I."/>
            <person name="Brakhage A.A."/>
            <person name="Braus G.H."/>
            <person name="Fischer R."/>
            <person name="Frisvad J.C."/>
            <person name="Goldman G.H."/>
            <person name="Houbraken J."/>
            <person name="Oakley B."/>
            <person name="Pocsi I."/>
            <person name="Scazzocchio C."/>
            <person name="Seiboth B."/>
            <person name="vanKuyk P.A."/>
            <person name="Wortman J."/>
            <person name="Dyer P.S."/>
            <person name="Grigoriev I.V."/>
        </authorList>
    </citation>
    <scope>NUCLEOTIDE SEQUENCE [LARGE SCALE GENOMIC DNA]</scope>
    <source>
        <strain evidence="10">CBS 583.65</strain>
    </source>
</reference>
<evidence type="ECO:0000256" key="7">
    <source>
        <dbReference type="SAM" id="MobiDB-lite"/>
    </source>
</evidence>
<evidence type="ECO:0000256" key="4">
    <source>
        <dbReference type="ARBA" id="ARBA00022989"/>
    </source>
</evidence>
<dbReference type="EMBL" id="KV878131">
    <property type="protein sequence ID" value="OJJ03967.1"/>
    <property type="molecule type" value="Genomic_DNA"/>
</dbReference>
<dbReference type="InterPro" id="IPR036259">
    <property type="entry name" value="MFS_trans_sf"/>
</dbReference>
<feature type="transmembrane region" description="Helical" evidence="8">
    <location>
        <begin position="424"/>
        <end position="444"/>
    </location>
</feature>
<dbReference type="STRING" id="1036611.A0A1L9PR05"/>
<feature type="transmembrane region" description="Helical" evidence="8">
    <location>
        <begin position="199"/>
        <end position="220"/>
    </location>
</feature>
<feature type="transmembrane region" description="Helical" evidence="8">
    <location>
        <begin position="226"/>
        <end position="249"/>
    </location>
</feature>
<comment type="similarity">
    <text evidence="6">Belongs to the major facilitator superfamily. Allantoate permease family.</text>
</comment>
<dbReference type="SUPFAM" id="SSF103473">
    <property type="entry name" value="MFS general substrate transporter"/>
    <property type="match status" value="1"/>
</dbReference>
<dbReference type="OrthoDB" id="4454541at2759"/>
<feature type="transmembrane region" description="Helical" evidence="8">
    <location>
        <begin position="456"/>
        <end position="479"/>
    </location>
</feature>
<feature type="region of interest" description="Disordered" evidence="7">
    <location>
        <begin position="1"/>
        <end position="39"/>
    </location>
</feature>
<dbReference type="FunFam" id="1.20.1250.20:FF:000295">
    <property type="entry name" value="Unplaced genomic scaffold supercont1.7, whole genome shotgun sequence"/>
    <property type="match status" value="1"/>
</dbReference>
<dbReference type="Proteomes" id="UP000184073">
    <property type="component" value="Unassembled WGS sequence"/>
</dbReference>
<evidence type="ECO:0000256" key="2">
    <source>
        <dbReference type="ARBA" id="ARBA00022448"/>
    </source>
</evidence>
<feature type="transmembrane region" description="Helical" evidence="8">
    <location>
        <begin position="167"/>
        <end position="187"/>
    </location>
</feature>
<dbReference type="PANTHER" id="PTHR43791:SF59">
    <property type="entry name" value="TRANSPORTER, PUTATIVE (AFU_ORTHOLOGUE AFUA_1G06550)-RELATED"/>
    <property type="match status" value="1"/>
</dbReference>
<protein>
    <recommendedName>
        <fullName evidence="11">Major facilitator superfamily (MFS) profile domain-containing protein</fullName>
    </recommendedName>
</protein>
<feature type="transmembrane region" description="Helical" evidence="8">
    <location>
        <begin position="361"/>
        <end position="381"/>
    </location>
</feature>
<dbReference type="RefSeq" id="XP_040669729.1">
    <property type="nucleotide sequence ID" value="XM_040807281.1"/>
</dbReference>
<evidence type="ECO:0000256" key="5">
    <source>
        <dbReference type="ARBA" id="ARBA00023136"/>
    </source>
</evidence>
<dbReference type="InterPro" id="IPR011701">
    <property type="entry name" value="MFS"/>
</dbReference>
<dbReference type="GO" id="GO:0022857">
    <property type="term" value="F:transmembrane transporter activity"/>
    <property type="evidence" value="ECO:0007669"/>
    <property type="project" value="InterPro"/>
</dbReference>
<feature type="transmembrane region" description="Helical" evidence="8">
    <location>
        <begin position="393"/>
        <end position="412"/>
    </location>
</feature>
<evidence type="ECO:0000256" key="1">
    <source>
        <dbReference type="ARBA" id="ARBA00004141"/>
    </source>
</evidence>
<dbReference type="GeneID" id="63722792"/>
<proteinExistence type="inferred from homology"/>
<organism evidence="9 10">
    <name type="scientific">Aspergillus versicolor CBS 583.65</name>
    <dbReference type="NCBI Taxonomy" id="1036611"/>
    <lineage>
        <taxon>Eukaryota</taxon>
        <taxon>Fungi</taxon>
        <taxon>Dikarya</taxon>
        <taxon>Ascomycota</taxon>
        <taxon>Pezizomycotina</taxon>
        <taxon>Eurotiomycetes</taxon>
        <taxon>Eurotiomycetidae</taxon>
        <taxon>Eurotiales</taxon>
        <taxon>Aspergillaceae</taxon>
        <taxon>Aspergillus</taxon>
        <taxon>Aspergillus subgen. Nidulantes</taxon>
    </lineage>
</organism>
<accession>A0A1L9PR05</accession>
<name>A0A1L9PR05_ASPVE</name>
<dbReference type="GO" id="GO:0016020">
    <property type="term" value="C:membrane"/>
    <property type="evidence" value="ECO:0007669"/>
    <property type="project" value="UniProtKB-SubCell"/>
</dbReference>
<dbReference type="FunFam" id="1.20.1250.20:FF:000064">
    <property type="entry name" value="MFS allantoate transporter"/>
    <property type="match status" value="1"/>
</dbReference>